<protein>
    <submittedName>
        <fullName evidence="5">Quercetin 2,3-dioxygenase</fullName>
        <ecNumber evidence="5">1.13.11.24</ecNumber>
    </submittedName>
</protein>
<dbReference type="Pfam" id="PF17954">
    <property type="entry name" value="Pirin_C_2"/>
    <property type="match status" value="1"/>
</dbReference>
<accession>A0ABM8UD70</accession>
<dbReference type="Gene3D" id="2.60.120.10">
    <property type="entry name" value="Jelly Rolls"/>
    <property type="match status" value="2"/>
</dbReference>
<dbReference type="InterPro" id="IPR011051">
    <property type="entry name" value="RmlC_Cupin_sf"/>
</dbReference>
<name>A0ABM8UD70_9GAMM</name>
<dbReference type="InterPro" id="IPR012093">
    <property type="entry name" value="Pirin"/>
</dbReference>
<reference evidence="5 6" key="1">
    <citation type="submission" date="2021-04" db="EMBL/GenBank/DDBJ databases">
        <authorList>
            <person name="Rodrigo-Torres L."/>
            <person name="Arahal R. D."/>
            <person name="Lucena T."/>
        </authorList>
    </citation>
    <scope>NUCLEOTIDE SEQUENCE [LARGE SCALE GENOMIC DNA]</scope>
    <source>
        <strain evidence="5 6">CECT 30171</strain>
    </source>
</reference>
<dbReference type="PANTHER" id="PTHR43212:SF3">
    <property type="entry name" value="QUERCETIN 2,3-DIOXYGENASE"/>
    <property type="match status" value="1"/>
</dbReference>
<dbReference type="RefSeq" id="WP_215219528.1">
    <property type="nucleotide sequence ID" value="NZ_OU015430.1"/>
</dbReference>
<keyword evidence="5" id="KW-0560">Oxidoreductase</keyword>
<evidence type="ECO:0000313" key="6">
    <source>
        <dbReference type="Proteomes" id="UP000680116"/>
    </source>
</evidence>
<dbReference type="Pfam" id="PF02678">
    <property type="entry name" value="Pirin"/>
    <property type="match status" value="1"/>
</dbReference>
<dbReference type="CDD" id="cd02910">
    <property type="entry name" value="cupin_Yhhw_N"/>
    <property type="match status" value="1"/>
</dbReference>
<organism evidence="5 6">
    <name type="scientific">Novilysobacter luteus</name>
    <dbReference type="NCBI Taxonomy" id="2822368"/>
    <lineage>
        <taxon>Bacteria</taxon>
        <taxon>Pseudomonadati</taxon>
        <taxon>Pseudomonadota</taxon>
        <taxon>Gammaproteobacteria</taxon>
        <taxon>Lysobacterales</taxon>
        <taxon>Lysobacteraceae</taxon>
        <taxon>Novilysobacter</taxon>
    </lineage>
</organism>
<dbReference type="GO" id="GO:0008127">
    <property type="term" value="F:quercetin 2,3-dioxygenase activity"/>
    <property type="evidence" value="ECO:0007669"/>
    <property type="project" value="UniProtKB-EC"/>
</dbReference>
<feature type="domain" description="Quercetin 2,3-dioxygenase C-terminal cupin" evidence="4">
    <location>
        <begin position="145"/>
        <end position="232"/>
    </location>
</feature>
<evidence type="ECO:0000259" key="4">
    <source>
        <dbReference type="Pfam" id="PF17954"/>
    </source>
</evidence>
<dbReference type="Proteomes" id="UP000680116">
    <property type="component" value="Chromosome"/>
</dbReference>
<feature type="domain" description="Pirin N-terminal" evidence="3">
    <location>
        <begin position="17"/>
        <end position="121"/>
    </location>
</feature>
<evidence type="ECO:0000256" key="2">
    <source>
        <dbReference type="RuleBase" id="RU003457"/>
    </source>
</evidence>
<dbReference type="InterPro" id="IPR003829">
    <property type="entry name" value="Pirin_N_dom"/>
</dbReference>
<dbReference type="EMBL" id="OU015430">
    <property type="protein sequence ID" value="CAG4969590.1"/>
    <property type="molecule type" value="Genomic_DNA"/>
</dbReference>
<comment type="similarity">
    <text evidence="1 2">Belongs to the pirin family.</text>
</comment>
<evidence type="ECO:0000256" key="1">
    <source>
        <dbReference type="ARBA" id="ARBA00008416"/>
    </source>
</evidence>
<keyword evidence="6" id="KW-1185">Reference proteome</keyword>
<dbReference type="InterPro" id="IPR014710">
    <property type="entry name" value="RmlC-like_jellyroll"/>
</dbReference>
<dbReference type="SUPFAM" id="SSF51182">
    <property type="entry name" value="RmlC-like cupins"/>
    <property type="match status" value="1"/>
</dbReference>
<evidence type="ECO:0000259" key="3">
    <source>
        <dbReference type="Pfam" id="PF02678"/>
    </source>
</evidence>
<evidence type="ECO:0000313" key="5">
    <source>
        <dbReference type="EMBL" id="CAG4969590.1"/>
    </source>
</evidence>
<dbReference type="PANTHER" id="PTHR43212">
    <property type="entry name" value="QUERCETIN 2,3-DIOXYGENASE"/>
    <property type="match status" value="1"/>
</dbReference>
<sequence>MIIERPSASRGHGPATVAWLDSRHTFSFGDYYDPAWMGFGVLRVINEDRVAPGAGFPTHGHANMEILSYVLDGALAHEDSTGGGGVIRPGELQWMSAGHGVRHSEFNGSRTEPVHFLQIWLQPDRVNATPAYAQRAATGGDGWQLLASPDGRDGSLAIRQDALVRNARPAADTAVDLVLDPGRRYWLHVAQGTVEANGRALAAGDALGFEGESGPLQVTARGNGADVLLFDLPA</sequence>
<dbReference type="EC" id="1.13.11.24" evidence="5"/>
<gene>
    <name evidence="5" type="primary">yhhW</name>
    <name evidence="5" type="ORF">LYB30171_00532</name>
</gene>
<proteinExistence type="inferred from homology"/>
<dbReference type="InterPro" id="IPR041602">
    <property type="entry name" value="Quercetinase_C"/>
</dbReference>
<dbReference type="PIRSF" id="PIRSF006232">
    <property type="entry name" value="Pirin"/>
    <property type="match status" value="1"/>
</dbReference>